<gene>
    <name evidence="17" type="ORF">SAMN05216226_11290</name>
</gene>
<dbReference type="InterPro" id="IPR055706">
    <property type="entry name" value="Slg1/2_DUF7282"/>
</dbReference>
<dbReference type="GO" id="GO:0030115">
    <property type="term" value="C:S-layer"/>
    <property type="evidence" value="ECO:0007669"/>
    <property type="project" value="UniProtKB-SubCell"/>
</dbReference>
<keyword evidence="8 14" id="KW-0812">Transmembrane</keyword>
<dbReference type="Pfam" id="PF23951">
    <property type="entry name" value="DUF7282"/>
    <property type="match status" value="1"/>
</dbReference>
<name>A0A1G8XVQ4_9EURY</name>
<feature type="domain" description="DUF7827" evidence="16">
    <location>
        <begin position="430"/>
        <end position="560"/>
    </location>
</feature>
<feature type="region of interest" description="Disordered" evidence="13">
    <location>
        <begin position="273"/>
        <end position="293"/>
    </location>
</feature>
<keyword evidence="18" id="KW-1185">Reference proteome</keyword>
<feature type="transmembrane region" description="Helical" evidence="14">
    <location>
        <begin position="1174"/>
        <end position="1194"/>
    </location>
</feature>
<dbReference type="AlphaFoldDB" id="A0A1G8XVQ4"/>
<evidence type="ECO:0000259" key="15">
    <source>
        <dbReference type="Pfam" id="PF23951"/>
    </source>
</evidence>
<evidence type="ECO:0000313" key="17">
    <source>
        <dbReference type="EMBL" id="SDJ94254.1"/>
    </source>
</evidence>
<dbReference type="InterPro" id="IPR026371">
    <property type="entry name" value="PGF_CTERM"/>
</dbReference>
<dbReference type="Proteomes" id="UP000198856">
    <property type="component" value="Unassembled WGS sequence"/>
</dbReference>
<evidence type="ECO:0000256" key="7">
    <source>
        <dbReference type="ARBA" id="ARBA00022601"/>
    </source>
</evidence>
<keyword evidence="5" id="KW-0134">Cell wall</keyword>
<dbReference type="Gene3D" id="2.60.40.10">
    <property type="entry name" value="Immunoglobulins"/>
    <property type="match status" value="1"/>
</dbReference>
<accession>A0A1G8XVQ4</accession>
<evidence type="ECO:0000256" key="8">
    <source>
        <dbReference type="ARBA" id="ARBA00022692"/>
    </source>
</evidence>
<evidence type="ECO:0000256" key="2">
    <source>
        <dbReference type="ARBA" id="ARBA00004237"/>
    </source>
</evidence>
<feature type="compositionally biased region" description="Pro residues" evidence="13">
    <location>
        <begin position="1128"/>
        <end position="1150"/>
    </location>
</feature>
<evidence type="ECO:0000259" key="16">
    <source>
        <dbReference type="Pfam" id="PF25162"/>
    </source>
</evidence>
<dbReference type="GO" id="GO:0005886">
    <property type="term" value="C:plasma membrane"/>
    <property type="evidence" value="ECO:0007669"/>
    <property type="project" value="UniProtKB-SubCell"/>
</dbReference>
<keyword evidence="10 14" id="KW-1133">Transmembrane helix</keyword>
<keyword evidence="12" id="KW-0325">Glycoprotein</keyword>
<evidence type="ECO:0000256" key="10">
    <source>
        <dbReference type="ARBA" id="ARBA00022989"/>
    </source>
</evidence>
<evidence type="ECO:0000256" key="5">
    <source>
        <dbReference type="ARBA" id="ARBA00022512"/>
    </source>
</evidence>
<dbReference type="NCBIfam" id="TIGR04207">
    <property type="entry name" value="halo_sig_pep"/>
    <property type="match status" value="1"/>
</dbReference>
<dbReference type="EMBL" id="FNFC01000012">
    <property type="protein sequence ID" value="SDJ94254.1"/>
    <property type="molecule type" value="Genomic_DNA"/>
</dbReference>
<feature type="compositionally biased region" description="Low complexity" evidence="13">
    <location>
        <begin position="1151"/>
        <end position="1167"/>
    </location>
</feature>
<evidence type="ECO:0000256" key="6">
    <source>
        <dbReference type="ARBA" id="ARBA00022525"/>
    </source>
</evidence>
<keyword evidence="9" id="KW-0732">Signal</keyword>
<evidence type="ECO:0000256" key="11">
    <source>
        <dbReference type="ARBA" id="ARBA00023136"/>
    </source>
</evidence>
<evidence type="ECO:0000256" key="1">
    <source>
        <dbReference type="ARBA" id="ARBA00004236"/>
    </source>
</evidence>
<keyword evidence="7" id="KW-0701">S-layer</keyword>
<dbReference type="Pfam" id="PF25162">
    <property type="entry name" value="DUF7827"/>
    <property type="match status" value="1"/>
</dbReference>
<evidence type="ECO:0000256" key="4">
    <source>
        <dbReference type="ARBA" id="ARBA00022475"/>
    </source>
</evidence>
<comment type="similarity">
    <text evidence="3">Belongs to the halobacterial S-layer protein family.</text>
</comment>
<feature type="region of interest" description="Disordered" evidence="13">
    <location>
        <begin position="1118"/>
        <end position="1176"/>
    </location>
</feature>
<dbReference type="NCBIfam" id="TIGR04126">
    <property type="entry name" value="PGF_CTERM"/>
    <property type="match status" value="1"/>
</dbReference>
<evidence type="ECO:0000256" key="9">
    <source>
        <dbReference type="ARBA" id="ARBA00022729"/>
    </source>
</evidence>
<organism evidence="17 18">
    <name type="scientific">Halovenus aranensis</name>
    <dbReference type="NCBI Taxonomy" id="890420"/>
    <lineage>
        <taxon>Archaea</taxon>
        <taxon>Methanobacteriati</taxon>
        <taxon>Methanobacteriota</taxon>
        <taxon>Stenosarchaea group</taxon>
        <taxon>Halobacteria</taxon>
        <taxon>Halobacteriales</taxon>
        <taxon>Haloarculaceae</taxon>
        <taxon>Halovenus</taxon>
    </lineage>
</organism>
<evidence type="ECO:0000256" key="12">
    <source>
        <dbReference type="ARBA" id="ARBA00023180"/>
    </source>
</evidence>
<keyword evidence="4" id="KW-1003">Cell membrane</keyword>
<feature type="region of interest" description="Disordered" evidence="13">
    <location>
        <begin position="212"/>
        <end position="233"/>
    </location>
</feature>
<protein>
    <submittedName>
        <fullName evidence="17">PGF-CTERM protein/surface glycoprotein</fullName>
    </submittedName>
</protein>
<dbReference type="STRING" id="890420.SAMN05216226_11290"/>
<evidence type="ECO:0000313" key="18">
    <source>
        <dbReference type="Proteomes" id="UP000198856"/>
    </source>
</evidence>
<dbReference type="InterPro" id="IPR057149">
    <property type="entry name" value="DUF7827"/>
</dbReference>
<dbReference type="InterPro" id="IPR026452">
    <property type="entry name" value="Surf_glycop_sig_pep"/>
</dbReference>
<dbReference type="InterPro" id="IPR013783">
    <property type="entry name" value="Ig-like_fold"/>
</dbReference>
<evidence type="ECO:0000256" key="3">
    <source>
        <dbReference type="ARBA" id="ARBA00009327"/>
    </source>
</evidence>
<feature type="compositionally biased region" description="Low complexity" evidence="13">
    <location>
        <begin position="216"/>
        <end position="225"/>
    </location>
</feature>
<feature type="domain" description="DUF7282" evidence="15">
    <location>
        <begin position="933"/>
        <end position="1005"/>
    </location>
</feature>
<reference evidence="17 18" key="1">
    <citation type="submission" date="2016-10" db="EMBL/GenBank/DDBJ databases">
        <authorList>
            <person name="de Groot N.N."/>
        </authorList>
    </citation>
    <scope>NUCLEOTIDE SEQUENCE [LARGE SCALE GENOMIC DNA]</scope>
    <source>
        <strain evidence="17 18">IBRC-M10015</strain>
    </source>
</reference>
<sequence>MQTTQQNMTDTTEKLRAVFLAAIMVLSVVAMTASFSGAVAAQNSSIDQGVSDISIDDGDRTIIDENVDGVLQSDNIAPVTQTVDVELTAENGVFDESNDFTINIQDSLESGVSVSYVSGSDSGTGFASGVNSVSVTESDGDAVLNVDWAGSVSDADNGTTATVTFDVTLDTGVTASNWATIDEDVDFDGTSSIDHVASDEFDNSESTSYRAVEVGTSAASQSSTTADRDTSTIVDSFNPSSGDEYLRVYEGETLTVDANNDREVIKLREFTQGEASSDPISLGDTVSSTGTTPGQAANLDTSGVDSGLHVIQYGDDSSSLTVVDIQPLGLSTEFADSEINLNQDATVNVDTDDLTGSSVTAFLFEDAVDFTNDSPIATATANLNGSGQAAIDFASGDGEAIPDDGDYQVAIRHDPSAVFAVTGTLQVGDALDTGATINTPTTADEYVRGDIVPIEIDLTGGADTATLTFGDSGTGQNVEVNATVVDEDGDGTATVYLNTFQIGTPERDHGIVTGENTGLQGAVTNTTDAALGGATDASDSSTSGGAVIAAGSYDLTVVTGDQTYEQANRLDARTKVRLNERNTESFQQWTAPGSVADDLETVDDISEAVEDNLVTPADGTVADGDLFVLEMESSGLEGLLHEALVTDGEGSFGNADQGDFFSAAETLLFDREDDHDVSTAFDAASQVAARQNAPEHPSLVNTGITPLLVQLFVAGDSDVNTAGSGAVLETSPDTVLAGTDEDGNLDTFYLVMDDTGSNFETETEYTALYQVQTMTEETSLGTNTDFIAGEYEYIVDDNGDNTQVFDPTEGTTSGFTFQEAAATIDFEGDEVSVPQENNVEISGTTTLAAGTELGLDLVTASGEDDAFVKTPTTTVEYVEGGDNTWSVTLDFSNETAGTEFDISVTRTDSSTILTANEETVPGVVTAPPAVDEFTFEDQDSPGASVVVDTFNTTQGGFIAIENADGERLGTSSMLGTGEQTRIAVSLDEDLEENQELTAVAYRAEGAPYTDDNGDAITRTAMVTVEDTEPADFVVSDLAPQNAELDEPGAVIEVSATITNEGGEEATQDVELRIDGQTLDTQSVTLAGGDSTTVTFEADTSALEFGTTYIHSIASEDGDAASKLTIGPEPTPEPTPTATPEPTPTATPEPTPTETATDTPDETATSTPEDSDGDGAGFGVVVALLAFLGAALLAVRRQTRE</sequence>
<evidence type="ECO:0000256" key="14">
    <source>
        <dbReference type="SAM" id="Phobius"/>
    </source>
</evidence>
<comment type="subcellular location">
    <subcellularLocation>
        <location evidence="1">Cell membrane</location>
    </subcellularLocation>
    <subcellularLocation>
        <location evidence="2">Secreted</location>
        <location evidence="2">Cell wall</location>
        <location evidence="2">S-layer</location>
    </subcellularLocation>
</comment>
<proteinExistence type="inferred from homology"/>
<evidence type="ECO:0000256" key="13">
    <source>
        <dbReference type="SAM" id="MobiDB-lite"/>
    </source>
</evidence>
<keyword evidence="11 14" id="KW-0472">Membrane</keyword>
<dbReference type="NCBIfam" id="NF045517">
    <property type="entry name" value="halo_surf_dom"/>
    <property type="match status" value="1"/>
</dbReference>
<keyword evidence="6" id="KW-0964">Secreted</keyword>